<evidence type="ECO:0000313" key="3">
    <source>
        <dbReference type="EMBL" id="MBP1919493.1"/>
    </source>
</evidence>
<feature type="domain" description="Insertion element IS150 protein InsJ-like helix-turn-helix" evidence="2">
    <location>
        <begin position="11"/>
        <end position="57"/>
    </location>
</feature>
<comment type="similarity">
    <text evidence="1">Belongs to the IS150/IS1296 orfA family.</text>
</comment>
<accession>A0ABS4G4M6</accession>
<dbReference type="PANTHER" id="PTHR33795">
    <property type="entry name" value="INSERTION ELEMENT IS150 PROTEIN INSJ"/>
    <property type="match status" value="1"/>
</dbReference>
<dbReference type="InterPro" id="IPR052057">
    <property type="entry name" value="IS150/IS1296_orfA-like"/>
</dbReference>
<gene>
    <name evidence="3" type="ORF">J2Z34_001982</name>
</gene>
<dbReference type="Proteomes" id="UP001519271">
    <property type="component" value="Unassembled WGS sequence"/>
</dbReference>
<dbReference type="Gene3D" id="1.10.10.10">
    <property type="entry name" value="Winged helix-like DNA-binding domain superfamily/Winged helix DNA-binding domain"/>
    <property type="match status" value="2"/>
</dbReference>
<name>A0ABS4G4M6_9CLOT</name>
<dbReference type="Pfam" id="PF13518">
    <property type="entry name" value="HTH_28"/>
    <property type="match status" value="3"/>
</dbReference>
<reference evidence="3 4" key="1">
    <citation type="submission" date="2021-03" db="EMBL/GenBank/DDBJ databases">
        <title>Genomic Encyclopedia of Type Strains, Phase IV (KMG-IV): sequencing the most valuable type-strain genomes for metagenomic binning, comparative biology and taxonomic classification.</title>
        <authorList>
            <person name="Goeker M."/>
        </authorList>
    </citation>
    <scope>NUCLEOTIDE SEQUENCE [LARGE SCALE GENOMIC DNA]</scope>
    <source>
        <strain evidence="3 4">DSM 6139</strain>
    </source>
</reference>
<dbReference type="PANTHER" id="PTHR33795:SF1">
    <property type="entry name" value="INSERTION ELEMENT IS150 PROTEIN INSJ"/>
    <property type="match status" value="1"/>
</dbReference>
<sequence length="229" mass="26559">MSHRTKGSPEEKVAIIQRYLSGEISAAMASEVAGVNRKSFREWVRLYKQEGPTGLLNTGKNREYSPELKRDAVEAYLSGEGSYYSICLKFKIRSSCQLRNWIKLYNSGKKLRRESGGSRMKSSRKTTLEERVQIVKDCIESGYDYGSIAKKYNVGYQQVYTWVKKYAEKGDSGLQDLRGRRKKDQEARTPEEEAKITIAKLEHENYMLRMERDLLKKLEELERGDAFRK</sequence>
<dbReference type="SUPFAM" id="SSF48295">
    <property type="entry name" value="TrpR-like"/>
    <property type="match status" value="2"/>
</dbReference>
<evidence type="ECO:0000313" key="4">
    <source>
        <dbReference type="Proteomes" id="UP001519271"/>
    </source>
</evidence>
<proteinExistence type="inferred from homology"/>
<dbReference type="EMBL" id="JAGGKC010000015">
    <property type="protein sequence ID" value="MBP1919493.1"/>
    <property type="molecule type" value="Genomic_DNA"/>
</dbReference>
<dbReference type="InterPro" id="IPR009057">
    <property type="entry name" value="Homeodomain-like_sf"/>
</dbReference>
<comment type="caution">
    <text evidence="3">The sequence shown here is derived from an EMBL/GenBank/DDBJ whole genome shotgun (WGS) entry which is preliminary data.</text>
</comment>
<evidence type="ECO:0000259" key="2">
    <source>
        <dbReference type="Pfam" id="PF13518"/>
    </source>
</evidence>
<dbReference type="InterPro" id="IPR055247">
    <property type="entry name" value="InsJ-like_HTH"/>
</dbReference>
<feature type="domain" description="Insertion element IS150 protein InsJ-like helix-turn-helix" evidence="2">
    <location>
        <begin position="69"/>
        <end position="108"/>
    </location>
</feature>
<keyword evidence="4" id="KW-1185">Reference proteome</keyword>
<feature type="domain" description="Insertion element IS150 protein InsJ-like helix-turn-helix" evidence="2">
    <location>
        <begin position="130"/>
        <end position="182"/>
    </location>
</feature>
<dbReference type="SUPFAM" id="SSF46689">
    <property type="entry name" value="Homeodomain-like"/>
    <property type="match status" value="1"/>
</dbReference>
<protein>
    <submittedName>
        <fullName evidence="3">Transposase-like protein</fullName>
    </submittedName>
</protein>
<organism evidence="3 4">
    <name type="scientific">Youngiibacter multivorans</name>
    <dbReference type="NCBI Taxonomy" id="937251"/>
    <lineage>
        <taxon>Bacteria</taxon>
        <taxon>Bacillati</taxon>
        <taxon>Bacillota</taxon>
        <taxon>Clostridia</taxon>
        <taxon>Eubacteriales</taxon>
        <taxon>Clostridiaceae</taxon>
        <taxon>Youngiibacter</taxon>
    </lineage>
</organism>
<dbReference type="InterPro" id="IPR010921">
    <property type="entry name" value="Trp_repressor/repl_initiator"/>
</dbReference>
<dbReference type="InterPro" id="IPR036388">
    <property type="entry name" value="WH-like_DNA-bd_sf"/>
</dbReference>
<evidence type="ECO:0000256" key="1">
    <source>
        <dbReference type="ARBA" id="ARBA00038232"/>
    </source>
</evidence>